<dbReference type="PANTHER" id="PTHR14694">
    <property type="entry name" value="CALCIUM-RESPONSIVE TRANSCRIPTION FACTOR"/>
    <property type="match status" value="1"/>
</dbReference>
<dbReference type="Proteomes" id="UP001652625">
    <property type="component" value="Chromosome 12"/>
</dbReference>
<proteinExistence type="predicted"/>
<keyword evidence="2" id="KW-1185">Reference proteome</keyword>
<dbReference type="Pfam" id="PF15299">
    <property type="entry name" value="ALS2CR8"/>
    <property type="match status" value="1"/>
</dbReference>
<feature type="region of interest" description="Disordered" evidence="1">
    <location>
        <begin position="517"/>
        <end position="538"/>
    </location>
</feature>
<name>A0ABM4D7Y0_HYDVU</name>
<gene>
    <name evidence="3" type="primary">LOC124818399</name>
</gene>
<evidence type="ECO:0000313" key="3">
    <source>
        <dbReference type="RefSeq" id="XP_065670411.1"/>
    </source>
</evidence>
<protein>
    <submittedName>
        <fullName evidence="3">Uncharacterized protein LOC124818399 isoform X2</fullName>
    </submittedName>
</protein>
<dbReference type="RefSeq" id="XP_065670411.1">
    <property type="nucleotide sequence ID" value="XM_065814339.1"/>
</dbReference>
<accession>A0ABM4D7Y0</accession>
<organism evidence="2 3">
    <name type="scientific">Hydra vulgaris</name>
    <name type="common">Hydra</name>
    <name type="synonym">Hydra attenuata</name>
    <dbReference type="NCBI Taxonomy" id="6087"/>
    <lineage>
        <taxon>Eukaryota</taxon>
        <taxon>Metazoa</taxon>
        <taxon>Cnidaria</taxon>
        <taxon>Hydrozoa</taxon>
        <taxon>Hydroidolina</taxon>
        <taxon>Anthoathecata</taxon>
        <taxon>Aplanulata</taxon>
        <taxon>Hydridae</taxon>
        <taxon>Hydra</taxon>
    </lineage>
</organism>
<evidence type="ECO:0000313" key="2">
    <source>
        <dbReference type="Proteomes" id="UP001652625"/>
    </source>
</evidence>
<evidence type="ECO:0000256" key="1">
    <source>
        <dbReference type="SAM" id="MobiDB-lite"/>
    </source>
</evidence>
<reference evidence="3" key="1">
    <citation type="submission" date="2025-08" db="UniProtKB">
        <authorList>
            <consortium name="RefSeq"/>
        </authorList>
    </citation>
    <scope>IDENTIFICATION</scope>
</reference>
<dbReference type="GeneID" id="124818399"/>
<dbReference type="InterPro" id="IPR029309">
    <property type="entry name" value="CaRF"/>
</dbReference>
<dbReference type="PANTHER" id="PTHR14694:SF1">
    <property type="entry name" value="CALCIUM-RESPONSIVE TRANSCRIPTION FACTOR"/>
    <property type="match status" value="1"/>
</dbReference>
<sequence length="630" mass="71134">MKNSSVFASSIKDITLVKEESQCQTFNNHEPENKNYHSAVELETLAGENPTCSSKVESYDSDINEEFRNINNSATSPMTLKQSFQVVSTNENLTTLTDLDGAVYVLLRSDGCSVNNSNSEHLINIDPSEEIKGSLNVNSPSTLDIINSDGVPLSLTVSELLSSINTTKSSNALNHQRNSTYVSAYSRSNMLNLSSSILSTAEVDVNPNKGDKCRQVHLNVKNEIFVNKLPKWAELLQDCKLIGDMYTGYVLNEHEMDNVVNMYKKETQTLFSVRQTPPPPKTETNDTIRLMWKSHYVPFDGIPFVNIGRRATVYECEHGPRKRTSIVKRIVQMHDQNNSTKKIPTFTCPARLFVKKVRKFPQFKVPVDSDPKLLRQLQEHSLRHVRQSGFESGETRLYMHLPLTTSHRYHHIGNAVDTYQLSMQQENGLESLSVDRRVLEMLQILVRQGFKNPFVVRSALKDFVENKMKLESSENQPEHHDKSFYPPMIEIQNLIQQTDIALQSGLLSYLQPPTGSLITPSRNKKRSNLSNESSFKKVKVERDSDMDCKAETKASITGTSETLSLTLTENQLENFSVANLSYEQLAQLAKIGLLVLNNAAKESHYVESSECNDVLESSNLRDDSEVTKLK</sequence>